<dbReference type="EMBL" id="PITK01000510">
    <property type="protein sequence ID" value="TBU13174.1"/>
    <property type="molecule type" value="Genomic_DNA"/>
</dbReference>
<organism evidence="1 2">
    <name type="scientific">Hamiltosporidium tvaerminnensis</name>
    <dbReference type="NCBI Taxonomy" id="1176355"/>
    <lineage>
        <taxon>Eukaryota</taxon>
        <taxon>Fungi</taxon>
        <taxon>Fungi incertae sedis</taxon>
        <taxon>Microsporidia</taxon>
        <taxon>Dubosqiidae</taxon>
        <taxon>Hamiltosporidium</taxon>
    </lineage>
</organism>
<sequence length="87" mass="10042">MKCKSTNTYSIQSIILKKTVEIIFFSKVEKKFIETNTRESLNIPTNTSCKARLLNTRNILPHKFNGVTTMEKPTINQNEASDFEEEN</sequence>
<reference evidence="1 2" key="1">
    <citation type="submission" date="2017-12" db="EMBL/GenBank/DDBJ databases">
        <authorList>
            <person name="Pombert J.-F."/>
            <person name="Haag K.L."/>
            <person name="Ebert D."/>
        </authorList>
    </citation>
    <scope>NUCLEOTIDE SEQUENCE [LARGE SCALE GENOMIC DNA]</scope>
    <source>
        <strain evidence="1">IL-G-3</strain>
    </source>
</reference>
<dbReference type="VEuPathDB" id="MicrosporidiaDB:CWI38_0510p0010"/>
<dbReference type="AlphaFoldDB" id="A0A4Q9LWW3"/>
<comment type="caution">
    <text evidence="1">The sequence shown here is derived from an EMBL/GenBank/DDBJ whole genome shotgun (WGS) entry which is preliminary data.</text>
</comment>
<evidence type="ECO:0000313" key="1">
    <source>
        <dbReference type="EMBL" id="TBU13174.1"/>
    </source>
</evidence>
<proteinExistence type="predicted"/>
<accession>A0A4Q9LWW3</accession>
<protein>
    <submittedName>
        <fullName evidence="1">Uncharacterized protein</fullName>
    </submittedName>
</protein>
<evidence type="ECO:0000313" key="2">
    <source>
        <dbReference type="Proteomes" id="UP000292282"/>
    </source>
</evidence>
<gene>
    <name evidence="1" type="ORF">CWI38_0510p0010</name>
</gene>
<keyword evidence="2" id="KW-1185">Reference proteome</keyword>
<name>A0A4Q9LWW3_9MICR</name>
<dbReference type="Proteomes" id="UP000292282">
    <property type="component" value="Unassembled WGS sequence"/>
</dbReference>